<reference evidence="2 3" key="1">
    <citation type="submission" date="2013-03" db="EMBL/GenBank/DDBJ databases">
        <authorList>
            <person name="Le V."/>
        </authorList>
    </citation>
    <scope>NUCLEOTIDE SEQUENCE [LARGE SCALE GENOMIC DNA]</scope>
    <source>
        <strain evidence="2 3">BiD32</strain>
    </source>
</reference>
<reference evidence="3" key="2">
    <citation type="submission" date="2013-04" db="EMBL/GenBank/DDBJ databases">
        <title>Bisphenol A degrading Sphingobium sp. strain BiD32.</title>
        <authorList>
            <person name="Nielsen J.L."/>
            <person name="Zhou N.A."/>
            <person name="Kjeldal H."/>
        </authorList>
    </citation>
    <scope>NUCLEOTIDE SEQUENCE [LARGE SCALE GENOMIC DNA]</scope>
    <source>
        <strain evidence="3">BiD32</strain>
    </source>
</reference>
<organism evidence="2 3">
    <name type="scientific">Sphingobium indicum BiD32</name>
    <dbReference type="NCBI Taxonomy" id="1301087"/>
    <lineage>
        <taxon>Bacteria</taxon>
        <taxon>Pseudomonadati</taxon>
        <taxon>Pseudomonadota</taxon>
        <taxon>Alphaproteobacteria</taxon>
        <taxon>Sphingomonadales</taxon>
        <taxon>Sphingomonadaceae</taxon>
        <taxon>Sphingobium</taxon>
    </lineage>
</organism>
<name>N1MPI4_9SPHN</name>
<gene>
    <name evidence="2" type="ORF">EBBID32_29880</name>
</gene>
<keyword evidence="3" id="KW-1185">Reference proteome</keyword>
<feature type="region of interest" description="Disordered" evidence="1">
    <location>
        <begin position="1"/>
        <end position="21"/>
    </location>
</feature>
<dbReference type="Proteomes" id="UP000013201">
    <property type="component" value="Unassembled WGS sequence"/>
</dbReference>
<evidence type="ECO:0000313" key="2">
    <source>
        <dbReference type="EMBL" id="CCW18634.1"/>
    </source>
</evidence>
<protein>
    <submittedName>
        <fullName evidence="2">Uncharacterized protein</fullName>
    </submittedName>
</protein>
<proteinExistence type="predicted"/>
<dbReference type="EMBL" id="CAVK010000144">
    <property type="protein sequence ID" value="CCW18634.1"/>
    <property type="molecule type" value="Genomic_DNA"/>
</dbReference>
<comment type="caution">
    <text evidence="2">The sequence shown here is derived from an EMBL/GenBank/DDBJ whole genome shotgun (WGS) entry which is preliminary data.</text>
</comment>
<dbReference type="AlphaFoldDB" id="N1MPI4"/>
<evidence type="ECO:0000256" key="1">
    <source>
        <dbReference type="SAM" id="MobiDB-lite"/>
    </source>
</evidence>
<sequence length="47" mass="5223">MRQGGDGRQCRTRHGISSSMKSKPALHLPILGLFSQCFDQLHRSGRA</sequence>
<accession>N1MPI4</accession>
<evidence type="ECO:0000313" key="3">
    <source>
        <dbReference type="Proteomes" id="UP000013201"/>
    </source>
</evidence>